<evidence type="ECO:0000313" key="1">
    <source>
        <dbReference type="EMBL" id="KAJ7390353.1"/>
    </source>
</evidence>
<sequence>MAANPCSLCLHQLRRSLLDPNKIWYVVSNEWFYKPSEFIRSDIFPFFKEDIAEVCIHDLIDGNGGSLIHLGLDRHMAARPNIPDPASTFQPGFIETPPATPAEETVGCSSLKQPIEELHKLDHCRGPRLFVKRAEDLARSCIDSFGEDLTSGSDLGKLFGYGLLYTEESQQHFVKDVLSTALWTVAEKKGIKKAFNTSLCEDLTSDYVQSLRVPDWIQLYVKLATKLPNRSWQTLLL</sequence>
<reference evidence="1" key="1">
    <citation type="submission" date="2023-01" db="EMBL/GenBank/DDBJ databases">
        <title>Genome assembly of the deep-sea coral Lophelia pertusa.</title>
        <authorList>
            <person name="Herrera S."/>
            <person name="Cordes E."/>
        </authorList>
    </citation>
    <scope>NUCLEOTIDE SEQUENCE</scope>
    <source>
        <strain evidence="1">USNM1676648</strain>
        <tissue evidence="1">Polyp</tissue>
    </source>
</reference>
<keyword evidence="2" id="KW-1185">Reference proteome</keyword>
<dbReference type="AlphaFoldDB" id="A0A9X0A036"/>
<dbReference type="EMBL" id="MU825417">
    <property type="protein sequence ID" value="KAJ7390353.1"/>
    <property type="molecule type" value="Genomic_DNA"/>
</dbReference>
<dbReference type="OrthoDB" id="6013549at2759"/>
<organism evidence="1 2">
    <name type="scientific">Desmophyllum pertusum</name>
    <dbReference type="NCBI Taxonomy" id="174260"/>
    <lineage>
        <taxon>Eukaryota</taxon>
        <taxon>Metazoa</taxon>
        <taxon>Cnidaria</taxon>
        <taxon>Anthozoa</taxon>
        <taxon>Hexacorallia</taxon>
        <taxon>Scleractinia</taxon>
        <taxon>Caryophylliina</taxon>
        <taxon>Caryophylliidae</taxon>
        <taxon>Desmophyllum</taxon>
    </lineage>
</organism>
<gene>
    <name evidence="1" type="ORF">OS493_025604</name>
</gene>
<proteinExistence type="predicted"/>
<evidence type="ECO:0000313" key="2">
    <source>
        <dbReference type="Proteomes" id="UP001163046"/>
    </source>
</evidence>
<protein>
    <submittedName>
        <fullName evidence="1">Uncharacterized protein</fullName>
    </submittedName>
</protein>
<accession>A0A9X0A036</accession>
<comment type="caution">
    <text evidence="1">The sequence shown here is derived from an EMBL/GenBank/DDBJ whole genome shotgun (WGS) entry which is preliminary data.</text>
</comment>
<dbReference type="Proteomes" id="UP001163046">
    <property type="component" value="Unassembled WGS sequence"/>
</dbReference>
<name>A0A9X0A036_9CNID</name>